<reference evidence="1 2" key="1">
    <citation type="journal article" date="2015" name="Genome Announc.">
        <title>Expanding the biotechnology potential of lactobacilli through comparative genomics of 213 strains and associated genera.</title>
        <authorList>
            <person name="Sun Z."/>
            <person name="Harris H.M."/>
            <person name="McCann A."/>
            <person name="Guo C."/>
            <person name="Argimon S."/>
            <person name="Zhang W."/>
            <person name="Yang X."/>
            <person name="Jeffery I.B."/>
            <person name="Cooney J.C."/>
            <person name="Kagawa T.F."/>
            <person name="Liu W."/>
            <person name="Song Y."/>
            <person name="Salvetti E."/>
            <person name="Wrobel A."/>
            <person name="Rasinkangas P."/>
            <person name="Parkhill J."/>
            <person name="Rea M.C."/>
            <person name="O'Sullivan O."/>
            <person name="Ritari J."/>
            <person name="Douillard F.P."/>
            <person name="Paul Ross R."/>
            <person name="Yang R."/>
            <person name="Briner A.E."/>
            <person name="Felis G.E."/>
            <person name="de Vos W.M."/>
            <person name="Barrangou R."/>
            <person name="Klaenhammer T.R."/>
            <person name="Caufield P.W."/>
            <person name="Cui Y."/>
            <person name="Zhang H."/>
            <person name="O'Toole P.W."/>
        </authorList>
    </citation>
    <scope>NUCLEOTIDE SEQUENCE [LARGE SCALE GENOMIC DNA]</scope>
    <source>
        <strain evidence="1 2">DSM 6035</strain>
    </source>
</reference>
<evidence type="ECO:0000313" key="1">
    <source>
        <dbReference type="EMBL" id="KRM27148.1"/>
    </source>
</evidence>
<dbReference type="Proteomes" id="UP000051412">
    <property type="component" value="Unassembled WGS sequence"/>
</dbReference>
<dbReference type="PATRIC" id="fig|1423782.4.peg.107"/>
<comment type="caution">
    <text evidence="1">The sequence shown here is derived from an EMBL/GenBank/DDBJ whole genome shotgun (WGS) entry which is preliminary data.</text>
</comment>
<gene>
    <name evidence="1" type="ORF">FD32_GL000108</name>
</gene>
<dbReference type="RefSeq" id="WP_047768206.1">
    <property type="nucleotide sequence ID" value="NZ_AZGM01000064.1"/>
</dbReference>
<organism evidence="1 2">
    <name type="scientific">Limosilactobacillus panis DSM 6035</name>
    <dbReference type="NCBI Taxonomy" id="1423782"/>
    <lineage>
        <taxon>Bacteria</taxon>
        <taxon>Bacillati</taxon>
        <taxon>Bacillota</taxon>
        <taxon>Bacilli</taxon>
        <taxon>Lactobacillales</taxon>
        <taxon>Lactobacillaceae</taxon>
        <taxon>Limosilactobacillus</taxon>
    </lineage>
</organism>
<accession>A0A0R1XK46</accession>
<dbReference type="AlphaFoldDB" id="A0A0R1XK46"/>
<name>A0A0R1XK46_9LACO</name>
<dbReference type="STRING" id="1423782.FD32_GL000108"/>
<keyword evidence="2" id="KW-1185">Reference proteome</keyword>
<evidence type="ECO:0000313" key="2">
    <source>
        <dbReference type="Proteomes" id="UP000051412"/>
    </source>
</evidence>
<dbReference type="EMBL" id="AZGM01000064">
    <property type="protein sequence ID" value="KRM27148.1"/>
    <property type="molecule type" value="Genomic_DNA"/>
</dbReference>
<proteinExistence type="predicted"/>
<protein>
    <recommendedName>
        <fullName evidence="3">Addiction module toxin RelE</fullName>
    </recommendedName>
</protein>
<evidence type="ECO:0008006" key="3">
    <source>
        <dbReference type="Google" id="ProtNLM"/>
    </source>
</evidence>
<dbReference type="OrthoDB" id="2315594at2"/>
<sequence>MQVEFYERGCKPFFKKHRRQQNDVEAMIRAAITREVATGMTKVKLATKKRVAGQSIYEFRLNLGKLGSARLAFTVDQDHATVYFISSHFQKATFSHEFGQVVTEIERR</sequence>